<name>A0ACB8D3X7_DERSI</name>
<proteinExistence type="predicted"/>
<sequence>MGVIHGVDASEPLEHMMPNLDTFGPTILAIRMMGRAETAIKFEGSNVPKKVRYHRAMFRCLPHHPKLSSVPYASCMIIVLTTAPPNQLLPDVVTARDNSNNQENNTNAFSSVCPTVEMIRPTIPAAKSREKKIITRRNEPTYNA</sequence>
<dbReference type="Proteomes" id="UP000821865">
    <property type="component" value="Chromosome 3"/>
</dbReference>
<comment type="caution">
    <text evidence="1">The sequence shown here is derived from an EMBL/GenBank/DDBJ whole genome shotgun (WGS) entry which is preliminary data.</text>
</comment>
<gene>
    <name evidence="1" type="ORF">HPB49_009906</name>
</gene>
<protein>
    <submittedName>
        <fullName evidence="1">Uncharacterized protein</fullName>
    </submittedName>
</protein>
<organism evidence="1 2">
    <name type="scientific">Dermacentor silvarum</name>
    <name type="common">Tick</name>
    <dbReference type="NCBI Taxonomy" id="543639"/>
    <lineage>
        <taxon>Eukaryota</taxon>
        <taxon>Metazoa</taxon>
        <taxon>Ecdysozoa</taxon>
        <taxon>Arthropoda</taxon>
        <taxon>Chelicerata</taxon>
        <taxon>Arachnida</taxon>
        <taxon>Acari</taxon>
        <taxon>Parasitiformes</taxon>
        <taxon>Ixodida</taxon>
        <taxon>Ixodoidea</taxon>
        <taxon>Ixodidae</taxon>
        <taxon>Rhipicephalinae</taxon>
        <taxon>Dermacentor</taxon>
    </lineage>
</organism>
<reference evidence="1" key="1">
    <citation type="submission" date="2020-05" db="EMBL/GenBank/DDBJ databases">
        <title>Large-scale comparative analyses of tick genomes elucidate their genetic diversity and vector capacities.</title>
        <authorList>
            <person name="Jia N."/>
            <person name="Wang J."/>
            <person name="Shi W."/>
            <person name="Du L."/>
            <person name="Sun Y."/>
            <person name="Zhan W."/>
            <person name="Jiang J."/>
            <person name="Wang Q."/>
            <person name="Zhang B."/>
            <person name="Ji P."/>
            <person name="Sakyi L.B."/>
            <person name="Cui X."/>
            <person name="Yuan T."/>
            <person name="Jiang B."/>
            <person name="Yang W."/>
            <person name="Lam T.T.-Y."/>
            <person name="Chang Q."/>
            <person name="Ding S."/>
            <person name="Wang X."/>
            <person name="Zhu J."/>
            <person name="Ruan X."/>
            <person name="Zhao L."/>
            <person name="Wei J."/>
            <person name="Que T."/>
            <person name="Du C."/>
            <person name="Cheng J."/>
            <person name="Dai P."/>
            <person name="Han X."/>
            <person name="Huang E."/>
            <person name="Gao Y."/>
            <person name="Liu J."/>
            <person name="Shao H."/>
            <person name="Ye R."/>
            <person name="Li L."/>
            <person name="Wei W."/>
            <person name="Wang X."/>
            <person name="Wang C."/>
            <person name="Yang T."/>
            <person name="Huo Q."/>
            <person name="Li W."/>
            <person name="Guo W."/>
            <person name="Chen H."/>
            <person name="Zhou L."/>
            <person name="Ni X."/>
            <person name="Tian J."/>
            <person name="Zhou Y."/>
            <person name="Sheng Y."/>
            <person name="Liu T."/>
            <person name="Pan Y."/>
            <person name="Xia L."/>
            <person name="Li J."/>
            <person name="Zhao F."/>
            <person name="Cao W."/>
        </authorList>
    </citation>
    <scope>NUCLEOTIDE SEQUENCE</scope>
    <source>
        <strain evidence="1">Dsil-2018</strain>
    </source>
</reference>
<evidence type="ECO:0000313" key="2">
    <source>
        <dbReference type="Proteomes" id="UP000821865"/>
    </source>
</evidence>
<accession>A0ACB8D3X7</accession>
<evidence type="ECO:0000313" key="1">
    <source>
        <dbReference type="EMBL" id="KAH7959277.1"/>
    </source>
</evidence>
<keyword evidence="2" id="KW-1185">Reference proteome</keyword>
<dbReference type="EMBL" id="CM023472">
    <property type="protein sequence ID" value="KAH7959277.1"/>
    <property type="molecule type" value="Genomic_DNA"/>
</dbReference>